<gene>
    <name evidence="2" type="ORF">LTR78_003028</name>
</gene>
<feature type="chain" id="PRO_5042183709" evidence="1">
    <location>
        <begin position="23"/>
        <end position="317"/>
    </location>
</feature>
<evidence type="ECO:0000313" key="3">
    <source>
        <dbReference type="Proteomes" id="UP001274830"/>
    </source>
</evidence>
<organism evidence="2 3">
    <name type="scientific">Recurvomyces mirabilis</name>
    <dbReference type="NCBI Taxonomy" id="574656"/>
    <lineage>
        <taxon>Eukaryota</taxon>
        <taxon>Fungi</taxon>
        <taxon>Dikarya</taxon>
        <taxon>Ascomycota</taxon>
        <taxon>Pezizomycotina</taxon>
        <taxon>Dothideomycetes</taxon>
        <taxon>Dothideomycetidae</taxon>
        <taxon>Mycosphaerellales</taxon>
        <taxon>Teratosphaeriaceae</taxon>
        <taxon>Recurvomyces</taxon>
    </lineage>
</organism>
<accession>A0AAE0WRS8</accession>
<feature type="signal peptide" evidence="1">
    <location>
        <begin position="1"/>
        <end position="22"/>
    </location>
</feature>
<name>A0AAE0WRS8_9PEZI</name>
<proteinExistence type="predicted"/>
<dbReference type="AlphaFoldDB" id="A0AAE0WRS8"/>
<evidence type="ECO:0000256" key="1">
    <source>
        <dbReference type="SAM" id="SignalP"/>
    </source>
</evidence>
<keyword evidence="1" id="KW-0732">Signal</keyword>
<keyword evidence="3" id="KW-1185">Reference proteome</keyword>
<comment type="caution">
    <text evidence="2">The sequence shown here is derived from an EMBL/GenBank/DDBJ whole genome shotgun (WGS) entry which is preliminary data.</text>
</comment>
<evidence type="ECO:0000313" key="2">
    <source>
        <dbReference type="EMBL" id="KAK3676824.1"/>
    </source>
</evidence>
<protein>
    <submittedName>
        <fullName evidence="2">Uncharacterized protein</fullName>
    </submittedName>
</protein>
<dbReference type="EMBL" id="JAUTXT010000008">
    <property type="protein sequence ID" value="KAK3676824.1"/>
    <property type="molecule type" value="Genomic_DNA"/>
</dbReference>
<dbReference type="Proteomes" id="UP001274830">
    <property type="component" value="Unassembled WGS sequence"/>
</dbReference>
<sequence>MYKAILLLWLTAALGAFALKEAAPFEVLWYYQAYKIEWKSVDSSKRQIAGGCTHKSGVDLAFDDAAAAAGVAGICTIDEFTQYLGGKTYKNKFTSGEGLEPNDQKFQAYFMKLQDSAKKFEWRVVMPRLLPKTNPLVTLSTTPGERDKPLAPVIDQLKAWVQGYRDLAPSDSVIQGWVDKSIPYLKAATQYRIRDQLQFTQAYCAELNPGTTNLWTTNPDYYITEAILLEDGTETGDASTKYDLQKASLDPTAKAFSVDDYNNAMKAARNGQAYTHGSTTVGSGPDDTRTVVHLAMIESFGASVTDMSGPPPSLCNT</sequence>
<reference evidence="2" key="1">
    <citation type="submission" date="2023-07" db="EMBL/GenBank/DDBJ databases">
        <title>Black Yeasts Isolated from many extreme environments.</title>
        <authorList>
            <person name="Coleine C."/>
            <person name="Stajich J.E."/>
            <person name="Selbmann L."/>
        </authorList>
    </citation>
    <scope>NUCLEOTIDE SEQUENCE</scope>
    <source>
        <strain evidence="2">CCFEE 5485</strain>
    </source>
</reference>